<sequence length="337" mass="37741">MLVYKNTEIQIAKMVQDKIIPGVSYAILDHEQVIQHILGSAEVVPKRKKLRAGMQYDVASLTKVVGTEILIAQLAETGLLAYDEPVCTYLPNFFDSRVTVRHLLTHTSGITGYIPHRNELSEEALLQALFTLQIGPDFNKKVVYSDLNYIFLGLIAERFCHQPVQTAITKRVLQPLGLKQTGFHPDPLNCVPTEWSPQTGLIQGVVHDPKGRILGAHCGSAGLFSTLGDLTRFIDWLLAPEKVPGVLSSQSVDRLFKNETSNPKLVRSFGWGLLSQGEDDQKHWVLKHSGFTGTMLVVDRQQKRGLVFLSNRVHPTANNQVYFKYRQQVIDAFLQEG</sequence>
<dbReference type="Proteomes" id="UP000076244">
    <property type="component" value="Chromosome"/>
</dbReference>
<dbReference type="PANTHER" id="PTHR43283:SF11">
    <property type="entry name" value="BETA-LACTAMASE-RELATED DOMAIN-CONTAINING PROTEIN"/>
    <property type="match status" value="1"/>
</dbReference>
<dbReference type="Pfam" id="PF00144">
    <property type="entry name" value="Beta-lactamase"/>
    <property type="match status" value="1"/>
</dbReference>
<dbReference type="EMBL" id="CP012288">
    <property type="protein sequence ID" value="AMV67650.1"/>
    <property type="molecule type" value="Genomic_DNA"/>
</dbReference>
<dbReference type="InterPro" id="IPR012338">
    <property type="entry name" value="Beta-lactam/transpept-like"/>
</dbReference>
<dbReference type="SUPFAM" id="SSF56601">
    <property type="entry name" value="beta-lactamase/transpeptidase-like"/>
    <property type="match status" value="1"/>
</dbReference>
<dbReference type="OrthoDB" id="9803467at2"/>
<reference evidence="5 6" key="1">
    <citation type="journal article" date="2016" name="PLoS ONE">
        <title>The Identification of Novel Diagnostic Marker Genes for the Detection of Beer Spoiling Pediococcus damnosus Strains Using the BlAst Diagnostic Gene findEr.</title>
        <authorList>
            <person name="Behr J."/>
            <person name="Geissler A.J."/>
            <person name="Schmid J."/>
            <person name="Zehe A."/>
            <person name="Vogel R.F."/>
        </authorList>
    </citation>
    <scope>NUCLEOTIDE SEQUENCE [LARGE SCALE GENOMIC DNA]</scope>
    <source>
        <strain evidence="3 6">TMW 2.1533</strain>
        <strain evidence="4 5">TMW 2.1535</strain>
    </source>
</reference>
<dbReference type="GeneID" id="57276051"/>
<dbReference type="Proteomes" id="UP000076405">
    <property type="component" value="Chromosome"/>
</dbReference>
<dbReference type="InterPro" id="IPR001466">
    <property type="entry name" value="Beta-lactam-related"/>
</dbReference>
<keyword evidence="5" id="KW-1185">Reference proteome</keyword>
<dbReference type="KEGG" id="pdm:ADU72_1725"/>
<name>A0A0R2HH29_9LACO</name>
<evidence type="ECO:0000313" key="3">
    <source>
        <dbReference type="EMBL" id="AMV62485.1"/>
    </source>
</evidence>
<evidence type="ECO:0000259" key="2">
    <source>
        <dbReference type="Pfam" id="PF00144"/>
    </source>
</evidence>
<dbReference type="InterPro" id="IPR050789">
    <property type="entry name" value="Diverse_Enzym_Activities"/>
</dbReference>
<dbReference type="PANTHER" id="PTHR43283">
    <property type="entry name" value="BETA-LACTAMASE-RELATED"/>
    <property type="match status" value="1"/>
</dbReference>
<dbReference type="RefSeq" id="WP_046872226.1">
    <property type="nucleotide sequence ID" value="NZ_BAAAXI010000168.1"/>
</dbReference>
<dbReference type="Gene3D" id="3.40.710.10">
    <property type="entry name" value="DD-peptidase/beta-lactamase superfamily"/>
    <property type="match status" value="1"/>
</dbReference>
<dbReference type="AlphaFoldDB" id="A0A0R2HH29"/>
<gene>
    <name evidence="3" type="ORF">ADU70_0991</name>
    <name evidence="4" type="ORF">ADU72_1725</name>
</gene>
<feature type="domain" description="Beta-lactamase-related" evidence="2">
    <location>
        <begin position="12"/>
        <end position="321"/>
    </location>
</feature>
<organism evidence="3 6">
    <name type="scientific">Pediococcus damnosus</name>
    <dbReference type="NCBI Taxonomy" id="51663"/>
    <lineage>
        <taxon>Bacteria</taxon>
        <taxon>Bacillati</taxon>
        <taxon>Bacillota</taxon>
        <taxon>Bacilli</taxon>
        <taxon>Lactobacillales</taxon>
        <taxon>Lactobacillaceae</taxon>
        <taxon>Pediococcus</taxon>
    </lineage>
</organism>
<protein>
    <submittedName>
        <fullName evidence="3">Beta-lactamase class C and other penicillin binding protein</fullName>
    </submittedName>
</protein>
<evidence type="ECO:0000313" key="5">
    <source>
        <dbReference type="Proteomes" id="UP000076244"/>
    </source>
</evidence>
<dbReference type="EMBL" id="CP012275">
    <property type="protein sequence ID" value="AMV62485.1"/>
    <property type="molecule type" value="Genomic_DNA"/>
</dbReference>
<evidence type="ECO:0000256" key="1">
    <source>
        <dbReference type="ARBA" id="ARBA00022801"/>
    </source>
</evidence>
<accession>A0A0R2HH29</accession>
<dbReference type="GO" id="GO:0016787">
    <property type="term" value="F:hydrolase activity"/>
    <property type="evidence" value="ECO:0007669"/>
    <property type="project" value="UniProtKB-KW"/>
</dbReference>
<evidence type="ECO:0000313" key="6">
    <source>
        <dbReference type="Proteomes" id="UP000076405"/>
    </source>
</evidence>
<proteinExistence type="predicted"/>
<keyword evidence="1" id="KW-0378">Hydrolase</keyword>
<evidence type="ECO:0000313" key="4">
    <source>
        <dbReference type="EMBL" id="AMV67650.1"/>
    </source>
</evidence>